<evidence type="ECO:0000256" key="3">
    <source>
        <dbReference type="PROSITE-ProRule" id="PRU00708"/>
    </source>
</evidence>
<dbReference type="InterPro" id="IPR011990">
    <property type="entry name" value="TPR-like_helical_dom_sf"/>
</dbReference>
<feature type="repeat" description="PPR" evidence="3">
    <location>
        <begin position="380"/>
        <end position="414"/>
    </location>
</feature>
<protein>
    <submittedName>
        <fullName evidence="5">Pentatricopeptide repeat-containing protein</fullName>
    </submittedName>
</protein>
<dbReference type="FunFam" id="1.25.40.10:FF:000031">
    <property type="entry name" value="Pentatricopeptide repeat-containing protein mitochondrial"/>
    <property type="match status" value="1"/>
</dbReference>
<dbReference type="GO" id="GO:0008270">
    <property type="term" value="F:zinc ion binding"/>
    <property type="evidence" value="ECO:0007669"/>
    <property type="project" value="InterPro"/>
</dbReference>
<organism evidence="5 6">
    <name type="scientific">Striga asiatica</name>
    <name type="common">Asiatic witchweed</name>
    <name type="synonym">Buchnera asiatica</name>
    <dbReference type="NCBI Taxonomy" id="4170"/>
    <lineage>
        <taxon>Eukaryota</taxon>
        <taxon>Viridiplantae</taxon>
        <taxon>Streptophyta</taxon>
        <taxon>Embryophyta</taxon>
        <taxon>Tracheophyta</taxon>
        <taxon>Spermatophyta</taxon>
        <taxon>Magnoliopsida</taxon>
        <taxon>eudicotyledons</taxon>
        <taxon>Gunneridae</taxon>
        <taxon>Pentapetalae</taxon>
        <taxon>asterids</taxon>
        <taxon>lamiids</taxon>
        <taxon>Lamiales</taxon>
        <taxon>Orobanchaceae</taxon>
        <taxon>Buchnereae</taxon>
        <taxon>Striga</taxon>
    </lineage>
</organism>
<dbReference type="Pfam" id="PF20431">
    <property type="entry name" value="E_motif"/>
    <property type="match status" value="1"/>
</dbReference>
<dbReference type="Pfam" id="PF01535">
    <property type="entry name" value="PPR"/>
    <property type="match status" value="5"/>
</dbReference>
<dbReference type="FunFam" id="1.25.40.10:FF:000344">
    <property type="entry name" value="Pentatricopeptide repeat-containing protein"/>
    <property type="match status" value="1"/>
</dbReference>
<dbReference type="FunFam" id="1.25.40.10:FF:000393">
    <property type="entry name" value="Pentatricopeptide repeat-containing protein At1g20230"/>
    <property type="match status" value="1"/>
</dbReference>
<accession>A0A5A7PDP8</accession>
<evidence type="ECO:0000256" key="1">
    <source>
        <dbReference type="ARBA" id="ARBA00006643"/>
    </source>
</evidence>
<dbReference type="InterPro" id="IPR002885">
    <property type="entry name" value="PPR_rpt"/>
</dbReference>
<dbReference type="Pfam" id="PF14432">
    <property type="entry name" value="DYW_deaminase"/>
    <property type="match status" value="1"/>
</dbReference>
<evidence type="ECO:0000313" key="5">
    <source>
        <dbReference type="EMBL" id="GER30810.1"/>
    </source>
</evidence>
<dbReference type="InterPro" id="IPR046960">
    <property type="entry name" value="PPR_At4g14850-like_plant"/>
</dbReference>
<name>A0A5A7PDP8_STRAF</name>
<keyword evidence="2" id="KW-0677">Repeat</keyword>
<gene>
    <name evidence="5" type="ORF">STAS_06766</name>
</gene>
<dbReference type="InterPro" id="IPR032867">
    <property type="entry name" value="DYW_dom"/>
</dbReference>
<evidence type="ECO:0000259" key="4">
    <source>
        <dbReference type="Pfam" id="PF14432"/>
    </source>
</evidence>
<dbReference type="FunFam" id="1.25.40.10:FF:000366">
    <property type="entry name" value="Pentatricopeptide (PPR) repeat-containing protein"/>
    <property type="match status" value="1"/>
</dbReference>
<dbReference type="InterPro" id="IPR046848">
    <property type="entry name" value="E_motif"/>
</dbReference>
<dbReference type="SUPFAM" id="SSF48452">
    <property type="entry name" value="TPR-like"/>
    <property type="match status" value="2"/>
</dbReference>
<dbReference type="PROSITE" id="PS51375">
    <property type="entry name" value="PPR"/>
    <property type="match status" value="5"/>
</dbReference>
<comment type="caution">
    <text evidence="5">The sequence shown here is derived from an EMBL/GenBank/DDBJ whole genome shotgun (WGS) entry which is preliminary data.</text>
</comment>
<proteinExistence type="inferred from homology"/>
<dbReference type="PANTHER" id="PTHR47926:SF426">
    <property type="entry name" value="TETRATRICOPEPTIDE-LIKE HELICAL DOMAIN SUPERFAMILY, DYW DOMAIN-CONTAINING PROTEIN"/>
    <property type="match status" value="1"/>
</dbReference>
<evidence type="ECO:0000313" key="6">
    <source>
        <dbReference type="Proteomes" id="UP000325081"/>
    </source>
</evidence>
<keyword evidence="6" id="KW-1185">Reference proteome</keyword>
<dbReference type="NCBIfam" id="TIGR00756">
    <property type="entry name" value="PPR"/>
    <property type="match status" value="6"/>
</dbReference>
<feature type="repeat" description="PPR" evidence="3">
    <location>
        <begin position="143"/>
        <end position="177"/>
    </location>
</feature>
<feature type="repeat" description="PPR" evidence="3">
    <location>
        <begin position="244"/>
        <end position="278"/>
    </location>
</feature>
<dbReference type="GO" id="GO:0003723">
    <property type="term" value="F:RNA binding"/>
    <property type="evidence" value="ECO:0007669"/>
    <property type="project" value="InterPro"/>
</dbReference>
<dbReference type="OrthoDB" id="428658at2759"/>
<feature type="repeat" description="PPR" evidence="3">
    <location>
        <begin position="279"/>
        <end position="313"/>
    </location>
</feature>
<reference evidence="6" key="1">
    <citation type="journal article" date="2019" name="Curr. Biol.">
        <title>Genome Sequence of Striga asiatica Provides Insight into the Evolution of Plant Parasitism.</title>
        <authorList>
            <person name="Yoshida S."/>
            <person name="Kim S."/>
            <person name="Wafula E.K."/>
            <person name="Tanskanen J."/>
            <person name="Kim Y.M."/>
            <person name="Honaas L."/>
            <person name="Yang Z."/>
            <person name="Spallek T."/>
            <person name="Conn C.E."/>
            <person name="Ichihashi Y."/>
            <person name="Cheong K."/>
            <person name="Cui S."/>
            <person name="Der J.P."/>
            <person name="Gundlach H."/>
            <person name="Jiao Y."/>
            <person name="Hori C."/>
            <person name="Ishida J.K."/>
            <person name="Kasahara H."/>
            <person name="Kiba T."/>
            <person name="Kim M.S."/>
            <person name="Koo N."/>
            <person name="Laohavisit A."/>
            <person name="Lee Y.H."/>
            <person name="Lumba S."/>
            <person name="McCourt P."/>
            <person name="Mortimer J.C."/>
            <person name="Mutuku J.M."/>
            <person name="Nomura T."/>
            <person name="Sasaki-Sekimoto Y."/>
            <person name="Seto Y."/>
            <person name="Wang Y."/>
            <person name="Wakatake T."/>
            <person name="Sakakibara H."/>
            <person name="Demura T."/>
            <person name="Yamaguchi S."/>
            <person name="Yoneyama K."/>
            <person name="Manabe R.I."/>
            <person name="Nelson D.C."/>
            <person name="Schulman A.H."/>
            <person name="Timko M.P."/>
            <person name="dePamphilis C.W."/>
            <person name="Choi D."/>
            <person name="Shirasu K."/>
        </authorList>
    </citation>
    <scope>NUCLEOTIDE SEQUENCE [LARGE SCALE GENOMIC DNA]</scope>
    <source>
        <strain evidence="6">cv. UVA1</strain>
    </source>
</reference>
<feature type="domain" description="DYW" evidence="4">
    <location>
        <begin position="595"/>
        <end position="687"/>
    </location>
</feature>
<dbReference type="Pfam" id="PF13041">
    <property type="entry name" value="PPR_2"/>
    <property type="match status" value="3"/>
</dbReference>
<comment type="similarity">
    <text evidence="1">Belongs to the PPR family. PCMP-H subfamily.</text>
</comment>
<feature type="repeat" description="PPR" evidence="3">
    <location>
        <begin position="41"/>
        <end position="71"/>
    </location>
</feature>
<dbReference type="EMBL" id="BKCP01004405">
    <property type="protein sequence ID" value="GER30810.1"/>
    <property type="molecule type" value="Genomic_DNA"/>
</dbReference>
<sequence length="687" mass="76392">MPPKVPINLPPHLNISFIKKYLNSGDLPRARQLFDKISEPDVQSWTLLISAYTRIGRSKEAVKLYREVKDGRKIEPDKFAVLAAAKACAASGDLVNAKEVHGDALKYGLSSDLLIGNALIDMYGKCRYFHGAESVFSNLRIKDVVTWTSFCACHVKCGLPREALSAFREMGLSGIKPNAMTLSSILPACSNLKCLNSGREIHGFGIKNGVGENVFVNSALVDMYSSCSSIKQAELVFCNISCPDVALWNVIISAYFTNGDCMRALDKFQEMRNLGVQLDTVTWNSVISGCADNGKAQEALDLFKNMLWQGCKPNQITITSLLTACTSLELWNGGKEIHAYIVRHRFLEDLTACTALILIYAKSGDLEMSNRIFHMMPAKDTIAWNTIIIANSMHGKGKKALSLFYEMVRSGAKPNSVTFTGVLSGCSHSQMVDEGLSIFHSMENDHKVKPDAEHYSCMVDVLGRGGRLAEACDFIQQMPMEPSAAAWGALLGACRVHKNVDLGRIAANRLFEIEPENPGNYVLLFNILVGAKLWEEASYARKLMRDRGIRKIPGCSWVRVKNRVFTFVVGDKINEMSAEMYKFLDDVRAKMKLDGYYPNTEFVLQDLDGEEQEYSLCNHSEKLAVAFGVLNLRGESSIRVFKNLRICGDCHNTIKFVAKYVGVEIIVRDSLRFHHFADGSCSCGDFW</sequence>
<dbReference type="AlphaFoldDB" id="A0A5A7PDP8"/>
<dbReference type="GO" id="GO:0009451">
    <property type="term" value="P:RNA modification"/>
    <property type="evidence" value="ECO:0007669"/>
    <property type="project" value="InterPro"/>
</dbReference>
<evidence type="ECO:0000256" key="2">
    <source>
        <dbReference type="ARBA" id="ARBA00022737"/>
    </source>
</evidence>
<dbReference type="Proteomes" id="UP000325081">
    <property type="component" value="Unassembled WGS sequence"/>
</dbReference>
<dbReference type="PANTHER" id="PTHR47926">
    <property type="entry name" value="PENTATRICOPEPTIDE REPEAT-CONTAINING PROTEIN"/>
    <property type="match status" value="1"/>
</dbReference>
<dbReference type="Gene3D" id="1.25.40.10">
    <property type="entry name" value="Tetratricopeptide repeat domain"/>
    <property type="match status" value="4"/>
</dbReference>